<dbReference type="VEuPathDB" id="FungiDB:EMCG_04904"/>
<keyword evidence="2" id="KW-0812">Transmembrane</keyword>
<feature type="transmembrane region" description="Helical" evidence="2">
    <location>
        <begin position="242"/>
        <end position="262"/>
    </location>
</feature>
<feature type="transmembrane region" description="Helical" evidence="2">
    <location>
        <begin position="156"/>
        <end position="177"/>
    </location>
</feature>
<feature type="compositionally biased region" description="Basic and acidic residues" evidence="1">
    <location>
        <begin position="359"/>
        <end position="370"/>
    </location>
</feature>
<comment type="caution">
    <text evidence="3">The sequence shown here is derived from an EMBL/GenBank/DDBJ whole genome shotgun (WGS) entry which is preliminary data.</text>
</comment>
<gene>
    <name evidence="3" type="ORF">EMCG_04904</name>
</gene>
<reference evidence="4" key="1">
    <citation type="journal article" date="2015" name="PLoS Genet.">
        <title>The dynamic genome and transcriptome of the human fungal pathogen Blastomyces and close relative Emmonsia.</title>
        <authorList>
            <person name="Munoz J.F."/>
            <person name="Gauthier G.M."/>
            <person name="Desjardins C.A."/>
            <person name="Gallo J.E."/>
            <person name="Holder J."/>
            <person name="Sullivan T.D."/>
            <person name="Marty A.J."/>
            <person name="Carmen J.C."/>
            <person name="Chen Z."/>
            <person name="Ding L."/>
            <person name="Gujja S."/>
            <person name="Magrini V."/>
            <person name="Misas E."/>
            <person name="Mitreva M."/>
            <person name="Priest M."/>
            <person name="Saif S."/>
            <person name="Whiston E.A."/>
            <person name="Young S."/>
            <person name="Zeng Q."/>
            <person name="Goldman W.E."/>
            <person name="Mardis E.R."/>
            <person name="Taylor J.W."/>
            <person name="McEwen J.G."/>
            <person name="Clay O.K."/>
            <person name="Klein B.S."/>
            <person name="Cuomo C.A."/>
        </authorList>
    </citation>
    <scope>NUCLEOTIDE SEQUENCE [LARGE SCALE GENOMIC DNA]</scope>
    <source>
        <strain evidence="4">UAMH 3008</strain>
    </source>
</reference>
<feature type="region of interest" description="Disordered" evidence="1">
    <location>
        <begin position="330"/>
        <end position="378"/>
    </location>
</feature>
<feature type="transmembrane region" description="Helical" evidence="2">
    <location>
        <begin position="183"/>
        <end position="202"/>
    </location>
</feature>
<evidence type="ECO:0000313" key="4">
    <source>
        <dbReference type="Proteomes" id="UP000034164"/>
    </source>
</evidence>
<keyword evidence="2" id="KW-1133">Transmembrane helix</keyword>
<keyword evidence="2" id="KW-0472">Membrane</keyword>
<dbReference type="AlphaFoldDB" id="A0A0G2J6U5"/>
<feature type="transmembrane region" description="Helical" evidence="2">
    <location>
        <begin position="209"/>
        <end position="230"/>
    </location>
</feature>
<evidence type="ECO:0000256" key="2">
    <source>
        <dbReference type="SAM" id="Phobius"/>
    </source>
</evidence>
<organism evidence="3 4">
    <name type="scientific">[Emmonsia] crescens</name>
    <dbReference type="NCBI Taxonomy" id="73230"/>
    <lineage>
        <taxon>Eukaryota</taxon>
        <taxon>Fungi</taxon>
        <taxon>Dikarya</taxon>
        <taxon>Ascomycota</taxon>
        <taxon>Pezizomycotina</taxon>
        <taxon>Eurotiomycetes</taxon>
        <taxon>Eurotiomycetidae</taxon>
        <taxon>Onygenales</taxon>
        <taxon>Ajellomycetaceae</taxon>
        <taxon>Emergomyces</taxon>
    </lineage>
</organism>
<protein>
    <submittedName>
        <fullName evidence="3">Uncharacterized protein</fullName>
    </submittedName>
</protein>
<dbReference type="EMBL" id="LCZI01001546">
    <property type="protein sequence ID" value="KKZ60346.1"/>
    <property type="molecule type" value="Genomic_DNA"/>
</dbReference>
<evidence type="ECO:0000256" key="1">
    <source>
        <dbReference type="SAM" id="MobiDB-lite"/>
    </source>
</evidence>
<dbReference type="Proteomes" id="UP000034164">
    <property type="component" value="Unassembled WGS sequence"/>
</dbReference>
<dbReference type="OrthoDB" id="4225064at2759"/>
<evidence type="ECO:0000313" key="3">
    <source>
        <dbReference type="EMBL" id="KKZ60346.1"/>
    </source>
</evidence>
<name>A0A0G2J6U5_9EURO</name>
<accession>A0A0G2J6U5</accession>
<sequence>MYSFAASLFWGSFLSTAISINIFWWIWDIPLIWQRGFRAYVDAITWECVRLYMPSVAGVFAIYHTNNRSRWPKLYYYGGRDEALVEGMTDTEVMRIVVTDSLTITATVLTISKFYIQPSGLIFNTALWAFPSLQVSLIGIWIVVASYTKTCPRRNILLGGALFVFTIGICIGIILMCSSLPHLQAWLPATMLYFFMASPFCLYTPGAFITLIVFVATMARVGGLAVTALLPRIAMPSVPLKHPLFGTAYLAVGMVGGILAIYGRFRLRHICLVLKRRETATDMDTSLLSNGIESLDAFQTRLRGKRKRKHISEKDGRAVPIIQPPERAYYSELMAEERPRRPPTVHNSPDESTGAVPTDKTETNRERFSDDGAYQSSL</sequence>
<feature type="transmembrane region" description="Helical" evidence="2">
    <location>
        <begin position="122"/>
        <end position="144"/>
    </location>
</feature>
<proteinExistence type="predicted"/>
<feature type="transmembrane region" description="Helical" evidence="2">
    <location>
        <begin position="43"/>
        <end position="63"/>
    </location>
</feature>